<dbReference type="Pfam" id="PF17908">
    <property type="entry name" value="APAF1_C"/>
    <property type="match status" value="1"/>
</dbReference>
<dbReference type="Pfam" id="PF21296">
    <property type="entry name" value="WHD_APAF1"/>
    <property type="match status" value="1"/>
</dbReference>
<dbReference type="GeneTree" id="ENSGT00940000157710"/>
<dbReference type="Gene3D" id="1.10.8.430">
    <property type="entry name" value="Helical domain of apoptotic protease-activating factors"/>
    <property type="match status" value="1"/>
</dbReference>
<keyword evidence="3 9" id="KW-0853">WD repeat</keyword>
<dbReference type="InterPro" id="IPR048975">
    <property type="entry name" value="WHD_APAF1"/>
</dbReference>
<keyword evidence="12" id="KW-1185">Reference proteome</keyword>
<gene>
    <name evidence="11" type="primary">APAF1</name>
</gene>
<dbReference type="Gene3D" id="1.10.533.10">
    <property type="entry name" value="Death Domain, Fas"/>
    <property type="match status" value="1"/>
</dbReference>
<dbReference type="InterPro" id="IPR019775">
    <property type="entry name" value="WD40_repeat_CS"/>
</dbReference>
<keyword evidence="6" id="KW-0547">Nucleotide-binding</keyword>
<evidence type="ECO:0000256" key="6">
    <source>
        <dbReference type="ARBA" id="ARBA00022741"/>
    </source>
</evidence>
<dbReference type="PANTHER" id="PTHR22845">
    <property type="entry name" value="APOPTOTIC PROTEASE-ACTIVATING FACTOR 1"/>
    <property type="match status" value="1"/>
</dbReference>
<reference evidence="11" key="3">
    <citation type="submission" date="2025-09" db="UniProtKB">
        <authorList>
            <consortium name="Ensembl"/>
        </authorList>
    </citation>
    <scope>IDENTIFICATION</scope>
</reference>
<evidence type="ECO:0000256" key="1">
    <source>
        <dbReference type="ARBA" id="ARBA00004496"/>
    </source>
</evidence>
<dbReference type="GO" id="GO:0006915">
    <property type="term" value="P:apoptotic process"/>
    <property type="evidence" value="ECO:0007669"/>
    <property type="project" value="UniProtKB-KW"/>
</dbReference>
<evidence type="ECO:0000256" key="7">
    <source>
        <dbReference type="ARBA" id="ARBA00022840"/>
    </source>
</evidence>
<dbReference type="SUPFAM" id="SSF52540">
    <property type="entry name" value="P-loop containing nucleoside triphosphate hydrolases"/>
    <property type="match status" value="1"/>
</dbReference>
<dbReference type="SUPFAM" id="SSF50978">
    <property type="entry name" value="WD40 repeat-like"/>
    <property type="match status" value="2"/>
</dbReference>
<dbReference type="InterPro" id="IPR015943">
    <property type="entry name" value="WD40/YVTN_repeat-like_dom_sf"/>
</dbReference>
<evidence type="ECO:0000256" key="2">
    <source>
        <dbReference type="ARBA" id="ARBA00022490"/>
    </source>
</evidence>
<dbReference type="InterPro" id="IPR041452">
    <property type="entry name" value="APAF1_C"/>
</dbReference>
<dbReference type="PRINTS" id="PR00320">
    <property type="entry name" value="GPROTEINBRPT"/>
</dbReference>
<dbReference type="CDD" id="cd00200">
    <property type="entry name" value="WD40"/>
    <property type="match status" value="2"/>
</dbReference>
<feature type="repeat" description="WD" evidence="9">
    <location>
        <begin position="1016"/>
        <end position="1057"/>
    </location>
</feature>
<dbReference type="SMART" id="SM00114">
    <property type="entry name" value="CARD"/>
    <property type="match status" value="1"/>
</dbReference>
<dbReference type="InterPro" id="IPR020472">
    <property type="entry name" value="WD40_PAC1"/>
</dbReference>
<dbReference type="InterPro" id="IPR011029">
    <property type="entry name" value="DEATH-like_dom_sf"/>
</dbReference>
<dbReference type="PROSITE" id="PS50082">
    <property type="entry name" value="WD_REPEATS_2"/>
    <property type="match status" value="5"/>
</dbReference>
<evidence type="ECO:0000256" key="8">
    <source>
        <dbReference type="ARBA" id="ARBA00073202"/>
    </source>
</evidence>
<dbReference type="AlphaFoldDB" id="A0AAZ3NWV1"/>
<dbReference type="InterPro" id="IPR027417">
    <property type="entry name" value="P-loop_NTPase"/>
</dbReference>
<dbReference type="Gene3D" id="1.10.10.10">
    <property type="entry name" value="Winged helix-like DNA-binding domain superfamily/Winged helix DNA-binding domain"/>
    <property type="match status" value="1"/>
</dbReference>
<reference evidence="11" key="2">
    <citation type="submission" date="2025-08" db="UniProtKB">
        <authorList>
            <consortium name="Ensembl"/>
        </authorList>
    </citation>
    <scope>IDENTIFICATION</scope>
</reference>
<dbReference type="InterPro" id="IPR001680">
    <property type="entry name" value="WD40_rpt"/>
</dbReference>
<comment type="subcellular location">
    <subcellularLocation>
        <location evidence="1">Cytoplasm</location>
    </subcellularLocation>
</comment>
<protein>
    <recommendedName>
        <fullName evidence="8">Apoptotic protease-activating factor 1</fullName>
    </recommendedName>
</protein>
<dbReference type="InterPro" id="IPR042197">
    <property type="entry name" value="Apaf_helical"/>
</dbReference>
<feature type="repeat" description="WD" evidence="9">
    <location>
        <begin position="740"/>
        <end position="781"/>
    </location>
</feature>
<evidence type="ECO:0000256" key="3">
    <source>
        <dbReference type="ARBA" id="ARBA00022574"/>
    </source>
</evidence>
<dbReference type="SMART" id="SM00320">
    <property type="entry name" value="WD40"/>
    <property type="match status" value="9"/>
</dbReference>
<dbReference type="PROSITE" id="PS50294">
    <property type="entry name" value="WD_REPEATS_REGION"/>
    <property type="match status" value="5"/>
</dbReference>
<dbReference type="GO" id="GO:0005524">
    <property type="term" value="F:ATP binding"/>
    <property type="evidence" value="ECO:0007669"/>
    <property type="project" value="UniProtKB-KW"/>
</dbReference>
<feature type="repeat" description="WD" evidence="9">
    <location>
        <begin position="876"/>
        <end position="917"/>
    </location>
</feature>
<dbReference type="Ensembl" id="ENSOTST00005126373.1">
    <property type="protein sequence ID" value="ENSOTSP00005108109.1"/>
    <property type="gene ID" value="ENSOTSG00005067113.1"/>
</dbReference>
<evidence type="ECO:0000259" key="10">
    <source>
        <dbReference type="PROSITE" id="PS50209"/>
    </source>
</evidence>
<dbReference type="InterPro" id="IPR036388">
    <property type="entry name" value="WH-like_DNA-bd_sf"/>
</dbReference>
<dbReference type="Gene3D" id="2.130.10.10">
    <property type="entry name" value="YVTN repeat-like/Quinoprotein amine dehydrogenase"/>
    <property type="match status" value="2"/>
</dbReference>
<dbReference type="FunFam" id="1.10.533.10:FF:000081">
    <property type="entry name" value="Apoptotic protease-activating factor 1"/>
    <property type="match status" value="1"/>
</dbReference>
<keyword evidence="5" id="KW-0677">Repeat</keyword>
<feature type="repeat" description="WD" evidence="9">
    <location>
        <begin position="1058"/>
        <end position="1099"/>
    </location>
</feature>
<evidence type="ECO:0000313" key="12">
    <source>
        <dbReference type="Proteomes" id="UP000694402"/>
    </source>
</evidence>
<name>A0AAZ3NWV1_ONCTS</name>
<dbReference type="SUPFAM" id="SSF47986">
    <property type="entry name" value="DEATH domain"/>
    <property type="match status" value="1"/>
</dbReference>
<dbReference type="FunFam" id="2.130.10.10:FF:000135">
    <property type="entry name" value="Apoptotic protease-activating factor 1"/>
    <property type="match status" value="1"/>
</dbReference>
<feature type="repeat" description="WD" evidence="9">
    <location>
        <begin position="651"/>
        <end position="692"/>
    </location>
</feature>
<organism evidence="11 12">
    <name type="scientific">Oncorhynchus tshawytscha</name>
    <name type="common">Chinook salmon</name>
    <name type="synonym">Salmo tshawytscha</name>
    <dbReference type="NCBI Taxonomy" id="74940"/>
    <lineage>
        <taxon>Eukaryota</taxon>
        <taxon>Metazoa</taxon>
        <taxon>Chordata</taxon>
        <taxon>Craniata</taxon>
        <taxon>Vertebrata</taxon>
        <taxon>Euteleostomi</taxon>
        <taxon>Actinopterygii</taxon>
        <taxon>Neopterygii</taxon>
        <taxon>Teleostei</taxon>
        <taxon>Protacanthopterygii</taxon>
        <taxon>Salmoniformes</taxon>
        <taxon>Salmonidae</taxon>
        <taxon>Salmoninae</taxon>
        <taxon>Oncorhynchus</taxon>
    </lineage>
</organism>
<reference evidence="12" key="1">
    <citation type="journal article" date="2018" name="PLoS ONE">
        <title>Chinook salmon (Oncorhynchus tshawytscha) genome and transcriptome.</title>
        <authorList>
            <person name="Christensen K.A."/>
            <person name="Leong J.S."/>
            <person name="Sakhrani D."/>
            <person name="Biagi C.A."/>
            <person name="Minkley D.R."/>
            <person name="Withler R.E."/>
            <person name="Rondeau E.B."/>
            <person name="Koop B.F."/>
            <person name="Devlin R.H."/>
        </authorList>
    </citation>
    <scope>NUCLEOTIDE SEQUENCE [LARGE SCALE GENOMIC DNA]</scope>
</reference>
<dbReference type="GO" id="GO:0042981">
    <property type="term" value="P:regulation of apoptotic process"/>
    <property type="evidence" value="ECO:0007669"/>
    <property type="project" value="InterPro"/>
</dbReference>
<evidence type="ECO:0000313" key="11">
    <source>
        <dbReference type="Ensembl" id="ENSOTSP00005108109.1"/>
    </source>
</evidence>
<dbReference type="Gene3D" id="1.25.40.370">
    <property type="match status" value="1"/>
</dbReference>
<dbReference type="Pfam" id="PF00400">
    <property type="entry name" value="WD40"/>
    <property type="match status" value="7"/>
</dbReference>
<dbReference type="InterPro" id="IPR001315">
    <property type="entry name" value="CARD"/>
</dbReference>
<evidence type="ECO:0000256" key="5">
    <source>
        <dbReference type="ARBA" id="ARBA00022737"/>
    </source>
</evidence>
<dbReference type="Pfam" id="PF00931">
    <property type="entry name" value="NB-ARC"/>
    <property type="match status" value="1"/>
</dbReference>
<dbReference type="PROSITE" id="PS00678">
    <property type="entry name" value="WD_REPEATS_1"/>
    <property type="match status" value="3"/>
</dbReference>
<dbReference type="GO" id="GO:0005829">
    <property type="term" value="C:cytosol"/>
    <property type="evidence" value="ECO:0007669"/>
    <property type="project" value="UniProtKB-ARBA"/>
</dbReference>
<dbReference type="GO" id="GO:0043531">
    <property type="term" value="F:ADP binding"/>
    <property type="evidence" value="ECO:0007669"/>
    <property type="project" value="InterPro"/>
</dbReference>
<dbReference type="FunFam" id="1.10.8.430:FF:000001">
    <property type="entry name" value="Apoptotic protease-activating factor 1"/>
    <property type="match status" value="1"/>
</dbReference>
<dbReference type="Proteomes" id="UP000694402">
    <property type="component" value="Unassembled WGS sequence"/>
</dbReference>
<keyword evidence="7" id="KW-0067">ATP-binding</keyword>
<dbReference type="Gene3D" id="3.40.50.300">
    <property type="entry name" value="P-loop containing nucleotide triphosphate hydrolases"/>
    <property type="match status" value="1"/>
</dbReference>
<accession>A0AAZ3NWV1</accession>
<dbReference type="FunFam" id="1.25.40.370:FF:000001">
    <property type="entry name" value="Apoptotic protease-activating factor 1"/>
    <property type="match status" value="1"/>
</dbReference>
<feature type="domain" description="CARD" evidence="10">
    <location>
        <begin position="4"/>
        <end position="93"/>
    </location>
</feature>
<keyword evidence="2" id="KW-0963">Cytoplasm</keyword>
<keyword evidence="4" id="KW-0053">Apoptosis</keyword>
<proteinExistence type="predicted"/>
<dbReference type="PANTHER" id="PTHR22845:SF5">
    <property type="entry name" value="APOPTOTIC PROTEASE-ACTIVATING FACTOR 1"/>
    <property type="match status" value="1"/>
</dbReference>
<dbReference type="InterPro" id="IPR036322">
    <property type="entry name" value="WD40_repeat_dom_sf"/>
</dbReference>
<evidence type="ECO:0000256" key="9">
    <source>
        <dbReference type="PROSITE-ProRule" id="PRU00221"/>
    </source>
</evidence>
<evidence type="ECO:0000256" key="4">
    <source>
        <dbReference type="ARBA" id="ARBA00022703"/>
    </source>
</evidence>
<dbReference type="PROSITE" id="PS50209">
    <property type="entry name" value="CARD"/>
    <property type="match status" value="1"/>
</dbReference>
<dbReference type="Pfam" id="PF00619">
    <property type="entry name" value="CARD"/>
    <property type="match status" value="1"/>
</dbReference>
<sequence length="1184" mass="133926">MAMMEEGARSCLLQSRSSLEQDIRASYLMDHMISDGVLTGDEEDRIRSKPTRKEQAAALLELLLRKDNQAYISFYNALVRESYGDLASLLHNSLPLVSPEAEKSFSDGGTRYVQAVLSEGGVPQRPVVFVSRPALVNRVREKLYRLQKEPGWVTVFGMAGSGKSVLAAEAVRDHALITECFPGGVHWLSVGQLDRSDLLVRIQSLCFRLEQQSQEKDPSSSLHRPPGSLEEAKERLRFLMLRRYPRMFSWTSRSFSSGCRVLLTTRDRSLADCVSGSKSEVAVESGLEEDQALEILALYVNGKPQRLPEQARSIVRECKGSPLVVSLIGALLREFPDRWAYYLHTLQQKKFKRIRKSSSYDYDALDQAMAASIQVLSEEHRELYIDLTVLEKDVKVPAKVLSVLWDLEPEEVEDVLQDFVNKSLLFRDCHHRPYLYYLHDLQLDFLAEMNRSGLESLHTKVVCQYQQRYSQGPPTSGDEECLYWFRFLTYHMAKANLTQELCSLMFSLDWVRTKAQIMGPAHLINDYVEYGTILDKEVRGHFQEFLSLNGHQLEQRPFPDVVQLALSQPDSSEVYRQALLQAQERATRGGLYLDWVNKSSLKSLSRLVVQPHQGSIYSACFSHDGTKIASCGSSKTLRVFKSTSGEKLLEIQAHDDEVLCCAFSPDDHLLATCSSDRKVKVWNVERGTLMRMFEDEHEEQVNHCQFTNTLRRLLLATCSNDKFMNTKLWNINKPSSQNTMFGHLEPVNHCCFSPDDAYLSTSSSDGTLKLWEVSSANEWKSIDVADMFPEQREQTEVMVKCSTWSADGRTIICAARNAVFVFDVETAAMLLEIRTSRLSTVQYCHACPSSNLVAIALSHYAVELWDIETSKKMADCSGHLSWVHGVQFSPDGSLLLSCSDDQTVRVWETKKVHTSSAVCLKRDSDVLFNNGDITVVAADNRNRLQVRGLGWRHTHIHTHNDALQITRHTVRLRNTHTHMQYQTDDLETHTCKTSSPSLAPSPQVWDMSSGELLQDLVCHQGAVLACDVSPDGQLFATTSADKTAKVWSSASWECVRLLDGHQDCVRSCRFSWNGRRLATGDDNGEIRLWNVKDGTLLKICSRDNKDAMDSLHGGWVTDLHFSPDNTVLLSTGGYIKWWNVEKGEALQTFYPTGANLKRIHVSPDFSTFVTIDNIGILYILKKVE</sequence>
<dbReference type="InterPro" id="IPR002182">
    <property type="entry name" value="NB-ARC"/>
</dbReference>